<dbReference type="RefSeq" id="WP_121440720.1">
    <property type="nucleotide sequence ID" value="NZ_RCDA01000001.1"/>
</dbReference>
<name>A0A498C3I6_9GAMM</name>
<dbReference type="InterPro" id="IPR016092">
    <property type="entry name" value="ATAP"/>
</dbReference>
<evidence type="ECO:0000313" key="7">
    <source>
        <dbReference type="Proteomes" id="UP000275461"/>
    </source>
</evidence>
<dbReference type="InterPro" id="IPR000361">
    <property type="entry name" value="ATAP_core_dom"/>
</dbReference>
<evidence type="ECO:0000313" key="6">
    <source>
        <dbReference type="EMBL" id="RLK50215.1"/>
    </source>
</evidence>
<dbReference type="NCBIfam" id="TIGR00049">
    <property type="entry name" value="iron-sulfur cluster assembly accessory protein"/>
    <property type="match status" value="1"/>
</dbReference>
<evidence type="ECO:0000256" key="3">
    <source>
        <dbReference type="ARBA" id="ARBA00014591"/>
    </source>
</evidence>
<comment type="similarity">
    <text evidence="2">Belongs to the HesB/IscA family.</text>
</comment>
<dbReference type="InterPro" id="IPR017870">
    <property type="entry name" value="FeS_cluster_insertion_CS"/>
</dbReference>
<reference evidence="6 7" key="1">
    <citation type="submission" date="2018-10" db="EMBL/GenBank/DDBJ databases">
        <title>Genomic Encyclopedia of Type Strains, Phase IV (KMG-IV): sequencing the most valuable type-strain genomes for metagenomic binning, comparative biology and taxonomic classification.</title>
        <authorList>
            <person name="Goeker M."/>
        </authorList>
    </citation>
    <scope>NUCLEOTIDE SEQUENCE [LARGE SCALE GENOMIC DNA]</scope>
    <source>
        <strain evidence="6 7">DSM 12769</strain>
    </source>
</reference>
<proteinExistence type="inferred from homology"/>
<dbReference type="InterPro" id="IPR050322">
    <property type="entry name" value="Fe-S_cluster_asmbl/transfer"/>
</dbReference>
<evidence type="ECO:0000259" key="5">
    <source>
        <dbReference type="Pfam" id="PF01521"/>
    </source>
</evidence>
<dbReference type="PANTHER" id="PTHR10072">
    <property type="entry name" value="IRON-SULFUR CLUSTER ASSEMBLY PROTEIN"/>
    <property type="match status" value="1"/>
</dbReference>
<gene>
    <name evidence="6" type="ORF">DFR31_0105</name>
</gene>
<dbReference type="AlphaFoldDB" id="A0A498C3I6"/>
<dbReference type="GO" id="GO:0005829">
    <property type="term" value="C:cytosol"/>
    <property type="evidence" value="ECO:0007669"/>
    <property type="project" value="TreeGrafter"/>
</dbReference>
<evidence type="ECO:0000256" key="4">
    <source>
        <dbReference type="ARBA" id="ARBA00032050"/>
    </source>
</evidence>
<dbReference type="InterPro" id="IPR035903">
    <property type="entry name" value="HesB-like_dom_sf"/>
</dbReference>
<dbReference type="Gene3D" id="2.60.300.12">
    <property type="entry name" value="HesB-like domain"/>
    <property type="match status" value="1"/>
</dbReference>
<dbReference type="PANTHER" id="PTHR10072:SF41">
    <property type="entry name" value="IRON-SULFUR CLUSTER ASSEMBLY 1 HOMOLOG, MITOCHONDRIAL"/>
    <property type="match status" value="1"/>
</dbReference>
<dbReference type="OrthoDB" id="9801228at2"/>
<comment type="caution">
    <text evidence="6">The sequence shown here is derived from an EMBL/GenBank/DDBJ whole genome shotgun (WGS) entry which is preliminary data.</text>
</comment>
<dbReference type="GO" id="GO:0051537">
    <property type="term" value="F:2 iron, 2 sulfur cluster binding"/>
    <property type="evidence" value="ECO:0007669"/>
    <property type="project" value="TreeGrafter"/>
</dbReference>
<feature type="domain" description="Core" evidence="5">
    <location>
        <begin position="3"/>
        <end position="104"/>
    </location>
</feature>
<accession>A0A498C3I6</accession>
<dbReference type="Pfam" id="PF01521">
    <property type="entry name" value="Fe-S_biosyn"/>
    <property type="match status" value="1"/>
</dbReference>
<evidence type="ECO:0000256" key="1">
    <source>
        <dbReference type="ARBA" id="ARBA00001962"/>
    </source>
</evidence>
<organism evidence="6 7">
    <name type="scientific">Alkalispirillum mobile</name>
    <dbReference type="NCBI Taxonomy" id="85925"/>
    <lineage>
        <taxon>Bacteria</taxon>
        <taxon>Pseudomonadati</taxon>
        <taxon>Pseudomonadota</taxon>
        <taxon>Gammaproteobacteria</taxon>
        <taxon>Chromatiales</taxon>
        <taxon>Ectothiorhodospiraceae</taxon>
        <taxon>Alkalispirillum</taxon>
    </lineage>
</organism>
<dbReference type="PROSITE" id="PS01152">
    <property type="entry name" value="HESB"/>
    <property type="match status" value="1"/>
</dbReference>
<sequence>MANIRLTDTAVRHVKDYLARHEGGVGLRLGVKTTGCSGFAYTVDYAESVEETDEVIEQDGIKLLISRKSLPFLEGTEVDFIREGLNHRFDFRNPNVKDTCGCGESFTV</sequence>
<dbReference type="FunFam" id="2.60.300.12:FF:000001">
    <property type="entry name" value="Iron-binding protein IscA"/>
    <property type="match status" value="1"/>
</dbReference>
<dbReference type="Proteomes" id="UP000275461">
    <property type="component" value="Unassembled WGS sequence"/>
</dbReference>
<keyword evidence="7" id="KW-1185">Reference proteome</keyword>
<comment type="cofactor">
    <cofactor evidence="1">
        <name>Fe cation</name>
        <dbReference type="ChEBI" id="CHEBI:24875"/>
    </cofactor>
</comment>
<dbReference type="EMBL" id="RCDA01000001">
    <property type="protein sequence ID" value="RLK50215.1"/>
    <property type="molecule type" value="Genomic_DNA"/>
</dbReference>
<protein>
    <recommendedName>
        <fullName evidence="3">Iron-binding protein IscA</fullName>
    </recommendedName>
    <alternativeName>
        <fullName evidence="4">Iron-sulfur cluster assembly protein</fullName>
    </alternativeName>
</protein>
<dbReference type="GO" id="GO:0016226">
    <property type="term" value="P:iron-sulfur cluster assembly"/>
    <property type="evidence" value="ECO:0007669"/>
    <property type="project" value="InterPro"/>
</dbReference>
<evidence type="ECO:0000256" key="2">
    <source>
        <dbReference type="ARBA" id="ARBA00006718"/>
    </source>
</evidence>
<dbReference type="SUPFAM" id="SSF89360">
    <property type="entry name" value="HesB-like domain"/>
    <property type="match status" value="1"/>
</dbReference>